<accession>A0A919MNG6</accession>
<dbReference type="EMBL" id="BOMM01000052">
    <property type="protein sequence ID" value="GIE14252.1"/>
    <property type="molecule type" value="Genomic_DNA"/>
</dbReference>
<keyword evidence="13" id="KW-1185">Reference proteome</keyword>
<organism evidence="12 13">
    <name type="scientific">Paractinoplanes ferrugineus</name>
    <dbReference type="NCBI Taxonomy" id="113564"/>
    <lineage>
        <taxon>Bacteria</taxon>
        <taxon>Bacillati</taxon>
        <taxon>Actinomycetota</taxon>
        <taxon>Actinomycetes</taxon>
        <taxon>Micromonosporales</taxon>
        <taxon>Micromonosporaceae</taxon>
        <taxon>Paractinoplanes</taxon>
    </lineage>
</organism>
<dbReference type="PANTHER" id="PTHR11579">
    <property type="entry name" value="PROTEIN-L-ISOASPARTATE O-METHYLTRANSFERASE"/>
    <property type="match status" value="1"/>
</dbReference>
<evidence type="ECO:0000256" key="5">
    <source>
        <dbReference type="ARBA" id="ARBA00022490"/>
    </source>
</evidence>
<keyword evidence="8" id="KW-0949">S-adenosyl-L-methionine</keyword>
<proteinExistence type="inferred from homology"/>
<evidence type="ECO:0000256" key="2">
    <source>
        <dbReference type="ARBA" id="ARBA00005369"/>
    </source>
</evidence>
<evidence type="ECO:0000256" key="4">
    <source>
        <dbReference type="ARBA" id="ARBA00013346"/>
    </source>
</evidence>
<evidence type="ECO:0000313" key="13">
    <source>
        <dbReference type="Proteomes" id="UP000598174"/>
    </source>
</evidence>
<dbReference type="RefSeq" id="WP_203820656.1">
    <property type="nucleotide sequence ID" value="NZ_BAAABP010000015.1"/>
</dbReference>
<dbReference type="GO" id="GO:0004719">
    <property type="term" value="F:protein-L-isoaspartate (D-aspartate) O-methyltransferase activity"/>
    <property type="evidence" value="ECO:0007669"/>
    <property type="project" value="UniProtKB-EC"/>
</dbReference>
<dbReference type="SUPFAM" id="SSF53335">
    <property type="entry name" value="S-adenosyl-L-methionine-dependent methyltransferases"/>
    <property type="match status" value="1"/>
</dbReference>
<dbReference type="InterPro" id="IPR027573">
    <property type="entry name" value="Methyltran_FxLD"/>
</dbReference>
<dbReference type="InterPro" id="IPR000682">
    <property type="entry name" value="PCMT"/>
</dbReference>
<dbReference type="Pfam" id="PF01135">
    <property type="entry name" value="PCMT"/>
    <property type="match status" value="1"/>
</dbReference>
<dbReference type="NCBIfam" id="TIGR04364">
    <property type="entry name" value="methyltran_FxLD"/>
    <property type="match status" value="1"/>
</dbReference>
<dbReference type="EC" id="2.1.1.77" evidence="3"/>
<evidence type="ECO:0000256" key="6">
    <source>
        <dbReference type="ARBA" id="ARBA00022603"/>
    </source>
</evidence>
<evidence type="ECO:0000256" key="11">
    <source>
        <dbReference type="ARBA" id="ARBA00031350"/>
    </source>
</evidence>
<protein>
    <recommendedName>
        <fullName evidence="4">Protein-L-isoaspartate O-methyltransferase</fullName>
        <ecNumber evidence="3">2.1.1.77</ecNumber>
    </recommendedName>
    <alternativeName>
        <fullName evidence="11">L-isoaspartyl protein carboxyl methyltransferase</fullName>
    </alternativeName>
    <alternativeName>
        <fullName evidence="9">Protein L-isoaspartyl methyltransferase</fullName>
    </alternativeName>
    <alternativeName>
        <fullName evidence="10">Protein-beta-aspartate methyltransferase</fullName>
    </alternativeName>
</protein>
<evidence type="ECO:0000256" key="7">
    <source>
        <dbReference type="ARBA" id="ARBA00022679"/>
    </source>
</evidence>
<keyword evidence="5" id="KW-0963">Cytoplasm</keyword>
<evidence type="ECO:0000313" key="12">
    <source>
        <dbReference type="EMBL" id="GIE14252.1"/>
    </source>
</evidence>
<dbReference type="AlphaFoldDB" id="A0A919MNG6"/>
<comment type="caution">
    <text evidence="12">The sequence shown here is derived from an EMBL/GenBank/DDBJ whole genome shotgun (WGS) entry which is preliminary data.</text>
</comment>
<dbReference type="InterPro" id="IPR029063">
    <property type="entry name" value="SAM-dependent_MTases_sf"/>
</dbReference>
<comment type="similarity">
    <text evidence="2">Belongs to the methyltransferase superfamily. L-isoaspartyl/D-aspartyl protein methyltransferase family.</text>
</comment>
<gene>
    <name evidence="12" type="ORF">Afe05nite_60920</name>
</gene>
<evidence type="ECO:0000256" key="1">
    <source>
        <dbReference type="ARBA" id="ARBA00004496"/>
    </source>
</evidence>
<dbReference type="Gene3D" id="3.40.50.150">
    <property type="entry name" value="Vaccinia Virus protein VP39"/>
    <property type="match status" value="1"/>
</dbReference>
<evidence type="ECO:0000256" key="9">
    <source>
        <dbReference type="ARBA" id="ARBA00030757"/>
    </source>
</evidence>
<evidence type="ECO:0000256" key="10">
    <source>
        <dbReference type="ARBA" id="ARBA00031323"/>
    </source>
</evidence>
<sequence>MSNVAEELTPDTARQQLVEQLTAKGRLSRPEVAAAFLAVPRHEFAPAATNVQAAYADDVVVTKKNAAGETSSSISAPWLQAYMLETAQLRPGSRVLEIGSGGYNAALIAELVGPTGAVTSIDIDADVVTNARVALLRTGYSQVEVALADAEGGYPDNGPFDAIIVTVETADIPPAWTQQLAPGGLLVAPVRMRGNTRCLTLQNRGDHLAAIAAIQCGFVPMQGEGKTSVRRLPLRGKDIVLTVDDTTTQADGEALAAALELPRREVWPPVTATMDDGGAFESIHLWLACQPRFYGVLTVDRDRVADLLDPDNRFTCPCLLTATSFAHLTLRQPDRGTYQFGAHGFGPDAADLTAQLAELIVVWDQQHRHGPGPSITVHPAGAPLPTTDGLRLLVHRRHTTIAITWPGLAGNVEDMA</sequence>
<comment type="subcellular location">
    <subcellularLocation>
        <location evidence="1">Cytoplasm</location>
    </subcellularLocation>
</comment>
<reference evidence="12" key="1">
    <citation type="submission" date="2021-01" db="EMBL/GenBank/DDBJ databases">
        <title>Whole genome shotgun sequence of Actinoplanes ferrugineus NBRC 15555.</title>
        <authorList>
            <person name="Komaki H."/>
            <person name="Tamura T."/>
        </authorList>
    </citation>
    <scope>NUCLEOTIDE SEQUENCE</scope>
    <source>
        <strain evidence="12">NBRC 15555</strain>
    </source>
</reference>
<dbReference type="GO" id="GO:0005737">
    <property type="term" value="C:cytoplasm"/>
    <property type="evidence" value="ECO:0007669"/>
    <property type="project" value="UniProtKB-SubCell"/>
</dbReference>
<keyword evidence="7" id="KW-0808">Transferase</keyword>
<dbReference type="GO" id="GO:0032259">
    <property type="term" value="P:methylation"/>
    <property type="evidence" value="ECO:0007669"/>
    <property type="project" value="UniProtKB-KW"/>
</dbReference>
<dbReference type="Proteomes" id="UP000598174">
    <property type="component" value="Unassembled WGS sequence"/>
</dbReference>
<name>A0A919MNG6_9ACTN</name>
<evidence type="ECO:0000256" key="3">
    <source>
        <dbReference type="ARBA" id="ARBA00011890"/>
    </source>
</evidence>
<dbReference type="PANTHER" id="PTHR11579:SF0">
    <property type="entry name" value="PROTEIN-L-ISOASPARTATE(D-ASPARTATE) O-METHYLTRANSFERASE"/>
    <property type="match status" value="1"/>
</dbReference>
<keyword evidence="6" id="KW-0489">Methyltransferase</keyword>
<evidence type="ECO:0000256" key="8">
    <source>
        <dbReference type="ARBA" id="ARBA00022691"/>
    </source>
</evidence>
<dbReference type="CDD" id="cd02440">
    <property type="entry name" value="AdoMet_MTases"/>
    <property type="match status" value="1"/>
</dbReference>